<evidence type="ECO:0000256" key="3">
    <source>
        <dbReference type="ARBA" id="ARBA00022989"/>
    </source>
</evidence>
<dbReference type="Pfam" id="PF01740">
    <property type="entry name" value="STAS"/>
    <property type="match status" value="1"/>
</dbReference>
<evidence type="ECO:0000259" key="7">
    <source>
        <dbReference type="PROSITE" id="PS50801"/>
    </source>
</evidence>
<evidence type="ECO:0000313" key="8">
    <source>
        <dbReference type="Proteomes" id="UP000085678"/>
    </source>
</evidence>
<dbReference type="FunCoup" id="A0A1S3JWZ0">
    <property type="interactions" value="19"/>
</dbReference>
<dbReference type="InterPro" id="IPR036513">
    <property type="entry name" value="STAS_dom_sf"/>
</dbReference>
<keyword evidence="3 6" id="KW-1133">Transmembrane helix</keyword>
<feature type="transmembrane region" description="Helical" evidence="6">
    <location>
        <begin position="380"/>
        <end position="400"/>
    </location>
</feature>
<dbReference type="PROSITE" id="PS50801">
    <property type="entry name" value="STAS"/>
    <property type="match status" value="1"/>
</dbReference>
<sequence length="692" mass="75713">MSVPNPVTKCCKNCWTVKNWKKKLPIITWIPKYRLPHLQGDLIAGFTVGLTVLPQALAYAQLAELPVEFGLYTAMIGGFVYCILGTSKDAALGPAAVVSLLTASFATTRAPVKHDATYAIILTFFAGIVQLLLGILNMGFVVNFVSLPVISGFTSAAAVTIAQSQLKKLFGLKNVDREFFPGLIDIFEDIHSTNIYDLILGISCIVILTLLKQLKVLKFKGEDDGTITKKKSALKKALWFIGTSRNAIVVITCSGMAYGLMAHGINVITITGELKSGLPPFKFPNTTLEIPSQNRTVSFGAICADIGAGFIVVPLVAVLEIIAIGKAFSRQNNYRIDPSQEFIATGAANILGSFVSAYPITASFSRSAVNSQSGVRTPLGGVVTATIVVLALAFLTPYFYYIPDAALATVIICAVVDMIEVHILIELWRVKKIDLLPLVATFVFALAIGVEYGLLIGSAISLCLLMYPMIRPRLTHNIVTEIHNVADLPQKRGPIKSIITNLQQEMILILAPKAGLMFPGVEYLRDKINNHALLSAHPKSVIIDFSQVWDVDFSAVNFVKSIYQDFGNHKCLHLAFVGMQDNVLKMVKAAEIEGFKHFINTQDAMDDIFKTIRMEELKNDDSKGVYEQLNRVSSIIQLEEQSRFSSSASDVSTQDPSEVGEEEYDNKAFDGSIEDVTCNEDKDTENTQSNYI</sequence>
<dbReference type="NCBIfam" id="TIGR00815">
    <property type="entry name" value="sulP"/>
    <property type="match status" value="1"/>
</dbReference>
<name>A0A1S3JWZ0_LINAN</name>
<dbReference type="InParanoid" id="A0A1S3JWZ0"/>
<feature type="transmembrane region" description="Helical" evidence="6">
    <location>
        <begin position="437"/>
        <end position="467"/>
    </location>
</feature>
<evidence type="ECO:0000256" key="6">
    <source>
        <dbReference type="SAM" id="Phobius"/>
    </source>
</evidence>
<feature type="transmembrane region" description="Helical" evidence="6">
    <location>
        <begin position="42"/>
        <end position="63"/>
    </location>
</feature>
<dbReference type="Gene3D" id="3.30.750.24">
    <property type="entry name" value="STAS domain"/>
    <property type="match status" value="1"/>
</dbReference>
<feature type="transmembrane region" description="Helical" evidence="6">
    <location>
        <begin position="237"/>
        <end position="258"/>
    </location>
</feature>
<proteinExistence type="predicted"/>
<evidence type="ECO:0000256" key="5">
    <source>
        <dbReference type="SAM" id="MobiDB-lite"/>
    </source>
</evidence>
<evidence type="ECO:0000256" key="1">
    <source>
        <dbReference type="ARBA" id="ARBA00004141"/>
    </source>
</evidence>
<dbReference type="InterPro" id="IPR001902">
    <property type="entry name" value="SLC26A/SulP_fam"/>
</dbReference>
<dbReference type="OrthoDB" id="288203at2759"/>
<dbReference type="CDD" id="cd07042">
    <property type="entry name" value="STAS_SulP_like_sulfate_transporter"/>
    <property type="match status" value="1"/>
</dbReference>
<feature type="transmembrane region" description="Helical" evidence="6">
    <location>
        <begin position="140"/>
        <end position="162"/>
    </location>
</feature>
<organism evidence="8 9">
    <name type="scientific">Lingula anatina</name>
    <name type="common">Brachiopod</name>
    <name type="synonym">Lingula unguis</name>
    <dbReference type="NCBI Taxonomy" id="7574"/>
    <lineage>
        <taxon>Eukaryota</taxon>
        <taxon>Metazoa</taxon>
        <taxon>Spiralia</taxon>
        <taxon>Lophotrochozoa</taxon>
        <taxon>Brachiopoda</taxon>
        <taxon>Linguliformea</taxon>
        <taxon>Lingulata</taxon>
        <taxon>Lingulida</taxon>
        <taxon>Linguloidea</taxon>
        <taxon>Lingulidae</taxon>
        <taxon>Lingula</taxon>
    </lineage>
</organism>
<feature type="compositionally biased region" description="Polar residues" evidence="5">
    <location>
        <begin position="644"/>
        <end position="656"/>
    </location>
</feature>
<dbReference type="InterPro" id="IPR018045">
    <property type="entry name" value="S04_transporter_CS"/>
</dbReference>
<feature type="transmembrane region" description="Helical" evidence="6">
    <location>
        <begin position="407"/>
        <end position="425"/>
    </location>
</feature>
<dbReference type="RefSeq" id="XP_013414950.1">
    <property type="nucleotide sequence ID" value="XM_013559496.1"/>
</dbReference>
<feature type="transmembrane region" description="Helical" evidence="6">
    <location>
        <begin position="116"/>
        <end position="133"/>
    </location>
</feature>
<dbReference type="PANTHER" id="PTHR11814">
    <property type="entry name" value="SULFATE TRANSPORTER"/>
    <property type="match status" value="1"/>
</dbReference>
<dbReference type="InterPro" id="IPR002645">
    <property type="entry name" value="STAS_dom"/>
</dbReference>
<evidence type="ECO:0000313" key="9">
    <source>
        <dbReference type="RefSeq" id="XP_013414950.1"/>
    </source>
</evidence>
<dbReference type="GeneID" id="106176908"/>
<feature type="domain" description="STAS" evidence="7">
    <location>
        <begin position="507"/>
        <end position="612"/>
    </location>
</feature>
<dbReference type="Proteomes" id="UP000085678">
    <property type="component" value="Unplaced"/>
</dbReference>
<dbReference type="SUPFAM" id="SSF52091">
    <property type="entry name" value="SpoIIaa-like"/>
    <property type="match status" value="1"/>
</dbReference>
<dbReference type="PROSITE" id="PS01130">
    <property type="entry name" value="SLC26A"/>
    <property type="match status" value="1"/>
</dbReference>
<evidence type="ECO:0000256" key="2">
    <source>
        <dbReference type="ARBA" id="ARBA00022692"/>
    </source>
</evidence>
<dbReference type="Pfam" id="PF00916">
    <property type="entry name" value="Sulfate_transp"/>
    <property type="match status" value="1"/>
</dbReference>
<keyword evidence="2 6" id="KW-0812">Transmembrane</keyword>
<protein>
    <submittedName>
        <fullName evidence="9">Sodium-independent sulfate anion transporter</fullName>
    </submittedName>
</protein>
<dbReference type="GO" id="GO:0008271">
    <property type="term" value="F:secondary active sulfate transmembrane transporter activity"/>
    <property type="evidence" value="ECO:0007669"/>
    <property type="project" value="InterPro"/>
</dbReference>
<comment type="subcellular location">
    <subcellularLocation>
        <location evidence="1">Membrane</location>
        <topology evidence="1">Multi-pass membrane protein</topology>
    </subcellularLocation>
</comment>
<gene>
    <name evidence="9" type="primary">LOC106176908</name>
</gene>
<accession>A0A1S3JWZ0</accession>
<evidence type="ECO:0000256" key="4">
    <source>
        <dbReference type="ARBA" id="ARBA00023136"/>
    </source>
</evidence>
<feature type="region of interest" description="Disordered" evidence="5">
    <location>
        <begin position="644"/>
        <end position="692"/>
    </location>
</feature>
<dbReference type="KEGG" id="lak:106176908"/>
<dbReference type="AlphaFoldDB" id="A0A1S3JWZ0"/>
<dbReference type="STRING" id="7574.A0A1S3JWZ0"/>
<reference evidence="9" key="1">
    <citation type="submission" date="2025-08" db="UniProtKB">
        <authorList>
            <consortium name="RefSeq"/>
        </authorList>
    </citation>
    <scope>IDENTIFICATION</scope>
    <source>
        <tissue evidence="9">Gonads</tissue>
    </source>
</reference>
<feature type="transmembrane region" description="Helical" evidence="6">
    <location>
        <begin position="342"/>
        <end position="360"/>
    </location>
</feature>
<keyword evidence="8" id="KW-1185">Reference proteome</keyword>
<dbReference type="GO" id="GO:0016020">
    <property type="term" value="C:membrane"/>
    <property type="evidence" value="ECO:0007669"/>
    <property type="project" value="UniProtKB-SubCell"/>
</dbReference>
<keyword evidence="4 6" id="KW-0472">Membrane</keyword>
<feature type="transmembrane region" description="Helical" evidence="6">
    <location>
        <begin position="195"/>
        <end position="211"/>
    </location>
</feature>
<feature type="transmembrane region" description="Helical" evidence="6">
    <location>
        <begin position="69"/>
        <end position="84"/>
    </location>
</feature>
<feature type="transmembrane region" description="Helical" evidence="6">
    <location>
        <begin position="297"/>
        <end position="322"/>
    </location>
</feature>
<feature type="transmembrane region" description="Helical" evidence="6">
    <location>
        <begin position="91"/>
        <end position="110"/>
    </location>
</feature>
<dbReference type="InterPro" id="IPR011547">
    <property type="entry name" value="SLC26A/SulP_dom"/>
</dbReference>